<dbReference type="HOGENOM" id="CLU_1454856_0_0_1"/>
<evidence type="ECO:0000256" key="1">
    <source>
        <dbReference type="SAM" id="Coils"/>
    </source>
</evidence>
<reference evidence="4" key="2">
    <citation type="submission" date="2015-01" db="EMBL/GenBank/DDBJ databases">
        <title>Evolutionary Origins and Diversification of the Mycorrhizal Mutualists.</title>
        <authorList>
            <consortium name="DOE Joint Genome Institute"/>
            <consortium name="Mycorrhizal Genomics Consortium"/>
            <person name="Kohler A."/>
            <person name="Kuo A."/>
            <person name="Nagy L.G."/>
            <person name="Floudas D."/>
            <person name="Copeland A."/>
            <person name="Barry K.W."/>
            <person name="Cichocki N."/>
            <person name="Veneault-Fourrey C."/>
            <person name="LaButti K."/>
            <person name="Lindquist E.A."/>
            <person name="Lipzen A."/>
            <person name="Lundell T."/>
            <person name="Morin E."/>
            <person name="Murat C."/>
            <person name="Riley R."/>
            <person name="Ohm R."/>
            <person name="Sun H."/>
            <person name="Tunlid A."/>
            <person name="Henrissat B."/>
            <person name="Grigoriev I.V."/>
            <person name="Hibbett D.S."/>
            <person name="Martin F."/>
        </authorList>
    </citation>
    <scope>NUCLEOTIDE SEQUENCE [LARGE SCALE GENOMIC DNA]</scope>
    <source>
        <strain evidence="4">ATCC 200175</strain>
    </source>
</reference>
<dbReference type="EMBL" id="KN819511">
    <property type="protein sequence ID" value="KIJ09070.1"/>
    <property type="molecule type" value="Genomic_DNA"/>
</dbReference>
<evidence type="ECO:0000313" key="3">
    <source>
        <dbReference type="EMBL" id="KIJ09070.1"/>
    </source>
</evidence>
<accession>A0A0C9T0C7</accession>
<gene>
    <name evidence="3" type="ORF">PAXINDRAFT_157987</name>
</gene>
<sequence length="186" mass="20457">MSVLPPTSSRSTTVTVAISDITPRQGGETNEMSRHLTGIAEKQELKKKRSRAASEADAGLEGASPAKFLCCDQSKEAGMQADHDVIVRISLKKVLHELVQELKDIKAQIGKLLANTPAQLDALGSAPDGCRICCPRLRHWQRLGFPDPTEHSQLPHWNQWGDLDDKGCKDDEEPPQDSRPSPGRLY</sequence>
<protein>
    <submittedName>
        <fullName evidence="3">Uncharacterized protein</fullName>
    </submittedName>
</protein>
<name>A0A0C9T0C7_PAXIN</name>
<dbReference type="Proteomes" id="UP000053647">
    <property type="component" value="Unassembled WGS sequence"/>
</dbReference>
<feature type="region of interest" description="Disordered" evidence="2">
    <location>
        <begin position="22"/>
        <end position="58"/>
    </location>
</feature>
<organism evidence="3 4">
    <name type="scientific">Paxillus involutus ATCC 200175</name>
    <dbReference type="NCBI Taxonomy" id="664439"/>
    <lineage>
        <taxon>Eukaryota</taxon>
        <taxon>Fungi</taxon>
        <taxon>Dikarya</taxon>
        <taxon>Basidiomycota</taxon>
        <taxon>Agaricomycotina</taxon>
        <taxon>Agaricomycetes</taxon>
        <taxon>Agaricomycetidae</taxon>
        <taxon>Boletales</taxon>
        <taxon>Paxilineae</taxon>
        <taxon>Paxillaceae</taxon>
        <taxon>Paxillus</taxon>
    </lineage>
</organism>
<reference evidence="3 4" key="1">
    <citation type="submission" date="2014-06" db="EMBL/GenBank/DDBJ databases">
        <authorList>
            <consortium name="DOE Joint Genome Institute"/>
            <person name="Kuo A."/>
            <person name="Kohler A."/>
            <person name="Nagy L.G."/>
            <person name="Floudas D."/>
            <person name="Copeland A."/>
            <person name="Barry K.W."/>
            <person name="Cichocki N."/>
            <person name="Veneault-Fourrey C."/>
            <person name="LaButti K."/>
            <person name="Lindquist E.A."/>
            <person name="Lipzen A."/>
            <person name="Lundell T."/>
            <person name="Morin E."/>
            <person name="Murat C."/>
            <person name="Sun H."/>
            <person name="Tunlid A."/>
            <person name="Henrissat B."/>
            <person name="Grigoriev I.V."/>
            <person name="Hibbett D.S."/>
            <person name="Martin F."/>
            <person name="Nordberg H.P."/>
            <person name="Cantor M.N."/>
            <person name="Hua S.X."/>
        </authorList>
    </citation>
    <scope>NUCLEOTIDE SEQUENCE [LARGE SCALE GENOMIC DNA]</scope>
    <source>
        <strain evidence="3 4">ATCC 200175</strain>
    </source>
</reference>
<feature type="coiled-coil region" evidence="1">
    <location>
        <begin position="88"/>
        <end position="115"/>
    </location>
</feature>
<feature type="region of interest" description="Disordered" evidence="2">
    <location>
        <begin position="151"/>
        <end position="186"/>
    </location>
</feature>
<evidence type="ECO:0000313" key="4">
    <source>
        <dbReference type="Proteomes" id="UP000053647"/>
    </source>
</evidence>
<keyword evidence="1" id="KW-0175">Coiled coil</keyword>
<dbReference type="AlphaFoldDB" id="A0A0C9T0C7"/>
<evidence type="ECO:0000256" key="2">
    <source>
        <dbReference type="SAM" id="MobiDB-lite"/>
    </source>
</evidence>
<proteinExistence type="predicted"/>
<keyword evidence="4" id="KW-1185">Reference proteome</keyword>